<sequence length="206" mass="21720">MKPATVGLPVLAVLTLLLLARCVAAPSSHSAAGHGWPPVAATSQSQAAPTSATYNATDVAWLQLIIPMTRQALPVFDAAPRRTSNPLIVQLAAQMGNEHRAQLRTLQSLLRRAGVPDVNMHAGHNMPGMVTIAELGDGTRTKDAAFDRFFTEHIGEYLRQSVSLAEGVQGAGADRDTKAFAVTVGRARAADLDRLTGAPKATLVGR</sequence>
<proteinExistence type="predicted"/>
<protein>
    <submittedName>
        <fullName evidence="3">Uncharacterized conserved protein, DUF305 family</fullName>
    </submittedName>
</protein>
<keyword evidence="1" id="KW-0732">Signal</keyword>
<dbReference type="Pfam" id="PF03713">
    <property type="entry name" value="DUF305"/>
    <property type="match status" value="1"/>
</dbReference>
<dbReference type="Proteomes" id="UP000198923">
    <property type="component" value="Unassembled WGS sequence"/>
</dbReference>
<feature type="signal peptide" evidence="1">
    <location>
        <begin position="1"/>
        <end position="31"/>
    </location>
</feature>
<dbReference type="RefSeq" id="WP_093168268.1">
    <property type="nucleotide sequence ID" value="NZ_FNCN01000003.1"/>
</dbReference>
<dbReference type="InterPro" id="IPR012347">
    <property type="entry name" value="Ferritin-like"/>
</dbReference>
<feature type="domain" description="DUF305" evidence="2">
    <location>
        <begin position="58"/>
        <end position="196"/>
    </location>
</feature>
<feature type="chain" id="PRO_5011724158" evidence="1">
    <location>
        <begin position="32"/>
        <end position="206"/>
    </location>
</feature>
<organism evidence="3 4">
    <name type="scientific">Sinosporangium album</name>
    <dbReference type="NCBI Taxonomy" id="504805"/>
    <lineage>
        <taxon>Bacteria</taxon>
        <taxon>Bacillati</taxon>
        <taxon>Actinomycetota</taxon>
        <taxon>Actinomycetes</taxon>
        <taxon>Streptosporangiales</taxon>
        <taxon>Streptosporangiaceae</taxon>
        <taxon>Sinosporangium</taxon>
    </lineage>
</organism>
<accession>A0A1G7T324</accession>
<dbReference type="AlphaFoldDB" id="A0A1G7T324"/>
<dbReference type="EMBL" id="FNCN01000003">
    <property type="protein sequence ID" value="SDG29726.1"/>
    <property type="molecule type" value="Genomic_DNA"/>
</dbReference>
<keyword evidence="4" id="KW-1185">Reference proteome</keyword>
<gene>
    <name evidence="3" type="ORF">SAMN05421505_10383</name>
</gene>
<evidence type="ECO:0000313" key="3">
    <source>
        <dbReference type="EMBL" id="SDG29726.1"/>
    </source>
</evidence>
<evidence type="ECO:0000256" key="1">
    <source>
        <dbReference type="SAM" id="SignalP"/>
    </source>
</evidence>
<dbReference type="OrthoDB" id="26872at2"/>
<evidence type="ECO:0000313" key="4">
    <source>
        <dbReference type="Proteomes" id="UP000198923"/>
    </source>
</evidence>
<evidence type="ECO:0000259" key="2">
    <source>
        <dbReference type="Pfam" id="PF03713"/>
    </source>
</evidence>
<dbReference type="Gene3D" id="1.20.1260.10">
    <property type="match status" value="1"/>
</dbReference>
<dbReference type="InterPro" id="IPR005183">
    <property type="entry name" value="DUF305_CopM-like"/>
</dbReference>
<name>A0A1G7T324_9ACTN</name>
<reference evidence="3 4" key="1">
    <citation type="submission" date="2016-10" db="EMBL/GenBank/DDBJ databases">
        <authorList>
            <person name="de Groot N.N."/>
        </authorList>
    </citation>
    <scope>NUCLEOTIDE SEQUENCE [LARGE SCALE GENOMIC DNA]</scope>
    <source>
        <strain evidence="3 4">CPCC 201354</strain>
    </source>
</reference>
<dbReference type="STRING" id="504805.SAMN05421505_10383"/>